<reference evidence="3" key="1">
    <citation type="journal article" date="2021" name="PeerJ">
        <title>Extensive microbial diversity within the chicken gut microbiome revealed by metagenomics and culture.</title>
        <authorList>
            <person name="Gilroy R."/>
            <person name="Ravi A."/>
            <person name="Getino M."/>
            <person name="Pursley I."/>
            <person name="Horton D.L."/>
            <person name="Alikhan N.F."/>
            <person name="Baker D."/>
            <person name="Gharbi K."/>
            <person name="Hall N."/>
            <person name="Watson M."/>
            <person name="Adriaenssens E.M."/>
            <person name="Foster-Nyarko E."/>
            <person name="Jarju S."/>
            <person name="Secka A."/>
            <person name="Antonio M."/>
            <person name="Oren A."/>
            <person name="Chaudhuri R.R."/>
            <person name="La Ragione R."/>
            <person name="Hildebrand F."/>
            <person name="Pallen M.J."/>
        </authorList>
    </citation>
    <scope>NUCLEOTIDE SEQUENCE</scope>
    <source>
        <strain evidence="3">CHK195-6426</strain>
    </source>
</reference>
<evidence type="ECO:0000259" key="1">
    <source>
        <dbReference type="Pfam" id="PF13280"/>
    </source>
</evidence>
<dbReference type="InterPro" id="IPR057727">
    <property type="entry name" value="WCX_dom"/>
</dbReference>
<dbReference type="AlphaFoldDB" id="A0A9D1R2H2"/>
<dbReference type="InterPro" id="IPR026881">
    <property type="entry name" value="WYL_dom"/>
</dbReference>
<gene>
    <name evidence="3" type="ORF">H9742_00870</name>
</gene>
<dbReference type="Proteomes" id="UP000824265">
    <property type="component" value="Unassembled WGS sequence"/>
</dbReference>
<dbReference type="InterPro" id="IPR036390">
    <property type="entry name" value="WH_DNA-bd_sf"/>
</dbReference>
<accession>A0A9D1R2H2</accession>
<dbReference type="PANTHER" id="PTHR34580:SF3">
    <property type="entry name" value="PROTEIN PAFB"/>
    <property type="match status" value="1"/>
</dbReference>
<dbReference type="EMBL" id="DXGH01000004">
    <property type="protein sequence ID" value="HIW80074.1"/>
    <property type="molecule type" value="Genomic_DNA"/>
</dbReference>
<evidence type="ECO:0000313" key="3">
    <source>
        <dbReference type="EMBL" id="HIW80074.1"/>
    </source>
</evidence>
<reference evidence="3" key="2">
    <citation type="submission" date="2021-04" db="EMBL/GenBank/DDBJ databases">
        <authorList>
            <person name="Gilroy R."/>
        </authorList>
    </citation>
    <scope>NUCLEOTIDE SEQUENCE</scope>
    <source>
        <strain evidence="3">CHK195-6426</strain>
    </source>
</reference>
<dbReference type="PROSITE" id="PS52050">
    <property type="entry name" value="WYL"/>
    <property type="match status" value="1"/>
</dbReference>
<dbReference type="InterPro" id="IPR051534">
    <property type="entry name" value="CBASS_pafABC_assoc_protein"/>
</dbReference>
<dbReference type="Pfam" id="PF25583">
    <property type="entry name" value="WCX"/>
    <property type="match status" value="1"/>
</dbReference>
<comment type="caution">
    <text evidence="3">The sequence shown here is derived from an EMBL/GenBank/DDBJ whole genome shotgun (WGS) entry which is preliminary data.</text>
</comment>
<sequence length="333" mass="38230">MAKSSGQKLKLLYIMKFLAENTDEDHPMSTSELIERLEAQGIHSERKSIYDDISKLCDFGYDIIQVHSRQGGGYYLAEREFELAELKLLVDAVQSSRFITTKKSRELIGKLERMAGKYDAGKLQRQVYVAGRVKTENESIYYNVDNIHRAIQENKKISFTYLDWNLQKELVPRKKGDKQVSPWALIWREENYYLAAFDGEDKIMKHYRVDKMGNVKVLDAKREGVRQFADMDLASYVNQTFGMFAGQEESVTLAFPNRLAGVVLDRFGRESSIRPLEDGQFHIRVRVAVSGQFFGWLAGIGQEARIVGPEAVKEKYRAWLLAILNGEPHQGKE</sequence>
<protein>
    <submittedName>
        <fullName evidence="3">WYL domain-containing protein</fullName>
    </submittedName>
</protein>
<evidence type="ECO:0000313" key="4">
    <source>
        <dbReference type="Proteomes" id="UP000824265"/>
    </source>
</evidence>
<name>A0A9D1R2H2_9FIRM</name>
<feature type="domain" description="WYL" evidence="1">
    <location>
        <begin position="144"/>
        <end position="217"/>
    </location>
</feature>
<dbReference type="Pfam" id="PF13280">
    <property type="entry name" value="WYL"/>
    <property type="match status" value="1"/>
</dbReference>
<evidence type="ECO:0000259" key="2">
    <source>
        <dbReference type="Pfam" id="PF25583"/>
    </source>
</evidence>
<organism evidence="3 4">
    <name type="scientific">Candidatus Acetatifactor stercoripullorum</name>
    <dbReference type="NCBI Taxonomy" id="2838414"/>
    <lineage>
        <taxon>Bacteria</taxon>
        <taxon>Bacillati</taxon>
        <taxon>Bacillota</taxon>
        <taxon>Clostridia</taxon>
        <taxon>Lachnospirales</taxon>
        <taxon>Lachnospiraceae</taxon>
        <taxon>Acetatifactor</taxon>
    </lineage>
</organism>
<dbReference type="SUPFAM" id="SSF46785">
    <property type="entry name" value="Winged helix' DNA-binding domain"/>
    <property type="match status" value="1"/>
</dbReference>
<feature type="domain" description="WCX" evidence="2">
    <location>
        <begin position="249"/>
        <end position="323"/>
    </location>
</feature>
<dbReference type="PANTHER" id="PTHR34580">
    <property type="match status" value="1"/>
</dbReference>
<proteinExistence type="predicted"/>